<organism evidence="2 3">
    <name type="scientific">Ceratopteris richardii</name>
    <name type="common">Triangle waterfern</name>
    <dbReference type="NCBI Taxonomy" id="49495"/>
    <lineage>
        <taxon>Eukaryota</taxon>
        <taxon>Viridiplantae</taxon>
        <taxon>Streptophyta</taxon>
        <taxon>Embryophyta</taxon>
        <taxon>Tracheophyta</taxon>
        <taxon>Polypodiopsida</taxon>
        <taxon>Polypodiidae</taxon>
        <taxon>Polypodiales</taxon>
        <taxon>Pteridineae</taxon>
        <taxon>Pteridaceae</taxon>
        <taxon>Parkerioideae</taxon>
        <taxon>Ceratopteris</taxon>
    </lineage>
</organism>
<feature type="region of interest" description="Disordered" evidence="1">
    <location>
        <begin position="1"/>
        <end position="88"/>
    </location>
</feature>
<evidence type="ECO:0000313" key="2">
    <source>
        <dbReference type="EMBL" id="KAH7297131.1"/>
    </source>
</evidence>
<name>A0A8T2RMD8_CERRI</name>
<accession>A0A8T2RMD8</accession>
<comment type="caution">
    <text evidence="2">The sequence shown here is derived from an EMBL/GenBank/DDBJ whole genome shotgun (WGS) entry which is preliminary data.</text>
</comment>
<dbReference type="EMBL" id="CM035431">
    <property type="protein sequence ID" value="KAH7297131.1"/>
    <property type="molecule type" value="Genomic_DNA"/>
</dbReference>
<protein>
    <submittedName>
        <fullName evidence="2">Uncharacterized protein</fullName>
    </submittedName>
</protein>
<proteinExistence type="predicted"/>
<reference evidence="2" key="1">
    <citation type="submission" date="2021-08" db="EMBL/GenBank/DDBJ databases">
        <title>WGS assembly of Ceratopteris richardii.</title>
        <authorList>
            <person name="Marchant D.B."/>
            <person name="Chen G."/>
            <person name="Jenkins J."/>
            <person name="Shu S."/>
            <person name="Leebens-Mack J."/>
            <person name="Grimwood J."/>
            <person name="Schmutz J."/>
            <person name="Soltis P."/>
            <person name="Soltis D."/>
            <person name="Chen Z.-H."/>
        </authorList>
    </citation>
    <scope>NUCLEOTIDE SEQUENCE</scope>
    <source>
        <strain evidence="2">Whitten #5841</strain>
        <tissue evidence="2">Leaf</tissue>
    </source>
</reference>
<dbReference type="OMA" id="KDACESN"/>
<dbReference type="OrthoDB" id="1913135at2759"/>
<feature type="compositionally biased region" description="Basic and acidic residues" evidence="1">
    <location>
        <begin position="40"/>
        <end position="56"/>
    </location>
</feature>
<sequence>MSRCYPYPPPGYVKKANGELAFSTKKEKHKHKDKKKKRRKDSETNGDLPRDLDRWFKKSHQIGVGSKEEPTLENGRLPEPNFAESYDRSGQKLQANTVNAKLPSLDVGPDRNGIRHAVNRQAEHVINLFSTKDACESNDILWSEATVPLNRGVKLREDHIQIIPPDEQGWSALDDQEWLAYRKNYHHLAPKKGLADNSTLHVWEEVVLLPSVGIYALPYVVPH</sequence>
<evidence type="ECO:0000256" key="1">
    <source>
        <dbReference type="SAM" id="MobiDB-lite"/>
    </source>
</evidence>
<dbReference type="AlphaFoldDB" id="A0A8T2RMD8"/>
<dbReference type="PANTHER" id="PTHR34660">
    <property type="entry name" value="MYB-LIKE PROTEIN X"/>
    <property type="match status" value="1"/>
</dbReference>
<dbReference type="Proteomes" id="UP000825935">
    <property type="component" value="Chromosome 26"/>
</dbReference>
<keyword evidence="3" id="KW-1185">Reference proteome</keyword>
<feature type="compositionally biased region" description="Pro residues" evidence="1">
    <location>
        <begin position="1"/>
        <end position="11"/>
    </location>
</feature>
<dbReference type="PANTHER" id="PTHR34660:SF3">
    <property type="entry name" value="RRM DOMAIN-CONTAINING PROTEIN"/>
    <property type="match status" value="1"/>
</dbReference>
<feature type="compositionally biased region" description="Basic residues" evidence="1">
    <location>
        <begin position="26"/>
        <end position="39"/>
    </location>
</feature>
<evidence type="ECO:0000313" key="3">
    <source>
        <dbReference type="Proteomes" id="UP000825935"/>
    </source>
</evidence>
<gene>
    <name evidence="2" type="ORF">KP509_26G055100</name>
</gene>